<evidence type="ECO:0000256" key="5">
    <source>
        <dbReference type="ARBA" id="ARBA00023128"/>
    </source>
</evidence>
<dbReference type="Proteomes" id="UP001150925">
    <property type="component" value="Unassembled WGS sequence"/>
</dbReference>
<evidence type="ECO:0000313" key="8">
    <source>
        <dbReference type="Proteomes" id="UP001150925"/>
    </source>
</evidence>
<organism evidence="7 8">
    <name type="scientific">Dispira parvispora</name>
    <dbReference type="NCBI Taxonomy" id="1520584"/>
    <lineage>
        <taxon>Eukaryota</taxon>
        <taxon>Fungi</taxon>
        <taxon>Fungi incertae sedis</taxon>
        <taxon>Zoopagomycota</taxon>
        <taxon>Kickxellomycotina</taxon>
        <taxon>Dimargaritomycetes</taxon>
        <taxon>Dimargaritales</taxon>
        <taxon>Dimargaritaceae</taxon>
        <taxon>Dispira</taxon>
    </lineage>
</organism>
<evidence type="ECO:0000313" key="7">
    <source>
        <dbReference type="EMBL" id="KAJ1953598.1"/>
    </source>
</evidence>
<evidence type="ECO:0000256" key="1">
    <source>
        <dbReference type="ARBA" id="ARBA00004173"/>
    </source>
</evidence>
<feature type="non-terminal residue" evidence="7">
    <location>
        <position position="1"/>
    </location>
</feature>
<dbReference type="EMBL" id="JANBPY010002823">
    <property type="protein sequence ID" value="KAJ1953598.1"/>
    <property type="molecule type" value="Genomic_DNA"/>
</dbReference>
<dbReference type="AlphaFoldDB" id="A0A9W8AJE2"/>
<proteinExistence type="inferred from homology"/>
<comment type="subcellular location">
    <subcellularLocation>
        <location evidence="1">Mitochondrion</location>
    </subcellularLocation>
</comment>
<evidence type="ECO:0000256" key="6">
    <source>
        <dbReference type="ARBA" id="ARBA00023274"/>
    </source>
</evidence>
<dbReference type="PANTHER" id="PTHR21338:SF0">
    <property type="entry name" value="LARGE RIBOSOMAL SUBUNIT PROTEIN ML41"/>
    <property type="match status" value="1"/>
</dbReference>
<keyword evidence="3" id="KW-0809">Transit peptide</keyword>
<comment type="caution">
    <text evidence="7">The sequence shown here is derived from an EMBL/GenBank/DDBJ whole genome shotgun (WGS) entry which is preliminary data.</text>
</comment>
<reference evidence="7" key="1">
    <citation type="submission" date="2022-07" db="EMBL/GenBank/DDBJ databases">
        <title>Phylogenomic reconstructions and comparative analyses of Kickxellomycotina fungi.</title>
        <authorList>
            <person name="Reynolds N.K."/>
            <person name="Stajich J.E."/>
            <person name="Barry K."/>
            <person name="Grigoriev I.V."/>
            <person name="Crous P."/>
            <person name="Smith M.E."/>
        </authorList>
    </citation>
    <scope>NUCLEOTIDE SEQUENCE</scope>
    <source>
        <strain evidence="7">RSA 1196</strain>
    </source>
</reference>
<protein>
    <submittedName>
        <fullName evidence="7">60S ribosomal protein L27, mitochondrial</fullName>
    </submittedName>
</protein>
<keyword evidence="4 7" id="KW-0689">Ribosomal protein</keyword>
<keyword evidence="6" id="KW-0687">Ribonucleoprotein</keyword>
<dbReference type="GO" id="GO:0003735">
    <property type="term" value="F:structural constituent of ribosome"/>
    <property type="evidence" value="ECO:0007669"/>
    <property type="project" value="InterPro"/>
</dbReference>
<comment type="similarity">
    <text evidence="2">Belongs to the mitochondrion-specific ribosomal protein mL41 family.</text>
</comment>
<sequence>MLRYIRGIFRGASREPMTGKRGRNFYKGTRTGAMGRHNKYGGYRLDYSRVRTYVVPDLTNCSLKPYVSRQTEKISTTIADQPFTSSTGS</sequence>
<dbReference type="Pfam" id="PF09809">
    <property type="entry name" value="MRP-L27"/>
    <property type="match status" value="1"/>
</dbReference>
<dbReference type="InterPro" id="IPR019189">
    <property type="entry name" value="Ribosomal_mL41"/>
</dbReference>
<dbReference type="PANTHER" id="PTHR21338">
    <property type="entry name" value="MITOCHONDRIAL RIBOSOMAL PROTEIN L41"/>
    <property type="match status" value="1"/>
</dbReference>
<keyword evidence="8" id="KW-1185">Reference proteome</keyword>
<dbReference type="GO" id="GO:0006412">
    <property type="term" value="P:translation"/>
    <property type="evidence" value="ECO:0007669"/>
    <property type="project" value="TreeGrafter"/>
</dbReference>
<evidence type="ECO:0000256" key="4">
    <source>
        <dbReference type="ARBA" id="ARBA00022980"/>
    </source>
</evidence>
<evidence type="ECO:0000256" key="2">
    <source>
        <dbReference type="ARBA" id="ARBA00010152"/>
    </source>
</evidence>
<accession>A0A9W8AJE2</accession>
<dbReference type="GO" id="GO:0005762">
    <property type="term" value="C:mitochondrial large ribosomal subunit"/>
    <property type="evidence" value="ECO:0007669"/>
    <property type="project" value="InterPro"/>
</dbReference>
<evidence type="ECO:0000256" key="3">
    <source>
        <dbReference type="ARBA" id="ARBA00022946"/>
    </source>
</evidence>
<dbReference type="OrthoDB" id="408933at2759"/>
<gene>
    <name evidence="7" type="primary">MRPL27</name>
    <name evidence="7" type="ORF">IWQ62_005954</name>
</gene>
<keyword evidence="5" id="KW-0496">Mitochondrion</keyword>
<name>A0A9W8AJE2_9FUNG</name>